<dbReference type="Pfam" id="PF08592">
    <property type="entry name" value="Anthrone_oxy"/>
    <property type="match status" value="1"/>
</dbReference>
<accession>A0A1H2ZW95</accession>
<protein>
    <submittedName>
        <fullName evidence="2">Uncharacterized membrane protein</fullName>
    </submittedName>
</protein>
<dbReference type="OrthoDB" id="428263at2"/>
<feature type="transmembrane region" description="Helical" evidence="1">
    <location>
        <begin position="81"/>
        <end position="105"/>
    </location>
</feature>
<name>A0A1H2ZW95_9GAMM</name>
<feature type="transmembrane region" description="Helical" evidence="1">
    <location>
        <begin position="135"/>
        <end position="156"/>
    </location>
</feature>
<keyword evidence="1" id="KW-0812">Transmembrane</keyword>
<dbReference type="RefSeq" id="WP_092569284.1">
    <property type="nucleotide sequence ID" value="NZ_BMXH01000001.1"/>
</dbReference>
<feature type="transmembrane region" description="Helical" evidence="1">
    <location>
        <begin position="49"/>
        <end position="75"/>
    </location>
</feature>
<evidence type="ECO:0000313" key="2">
    <source>
        <dbReference type="EMBL" id="SDX21830.1"/>
    </source>
</evidence>
<dbReference type="Proteomes" id="UP000198500">
    <property type="component" value="Unassembled WGS sequence"/>
</dbReference>
<dbReference type="AlphaFoldDB" id="A0A1H2ZW95"/>
<evidence type="ECO:0000256" key="1">
    <source>
        <dbReference type="SAM" id="Phobius"/>
    </source>
</evidence>
<keyword evidence="1" id="KW-0472">Membrane</keyword>
<sequence>MLSLLLWFSAIGCGLIAGLYFAFSAFIMKALGRIDPGAGMAAMNEINKVILGSLFMPLFFGTTIVGAVLAALSLLRWSEPGAVPMLFGGVIYVAGMFGVTLLGNVPLNNELARAKATGDGDADDVWRRYLKAWTFWNHVRTVASTVACGCFIAALLNL</sequence>
<keyword evidence="3" id="KW-1185">Reference proteome</keyword>
<evidence type="ECO:0000313" key="3">
    <source>
        <dbReference type="Proteomes" id="UP000198500"/>
    </source>
</evidence>
<dbReference type="InterPro" id="IPR013901">
    <property type="entry name" value="Anthrone_oxy"/>
</dbReference>
<keyword evidence="1" id="KW-1133">Transmembrane helix</keyword>
<dbReference type="EMBL" id="FNNI01000004">
    <property type="protein sequence ID" value="SDX21830.1"/>
    <property type="molecule type" value="Genomic_DNA"/>
</dbReference>
<organism evidence="2 3">
    <name type="scientific">Aidingimonas halophila</name>
    <dbReference type="NCBI Taxonomy" id="574349"/>
    <lineage>
        <taxon>Bacteria</taxon>
        <taxon>Pseudomonadati</taxon>
        <taxon>Pseudomonadota</taxon>
        <taxon>Gammaproteobacteria</taxon>
        <taxon>Oceanospirillales</taxon>
        <taxon>Halomonadaceae</taxon>
        <taxon>Aidingimonas</taxon>
    </lineage>
</organism>
<feature type="transmembrane region" description="Helical" evidence="1">
    <location>
        <begin position="6"/>
        <end position="28"/>
    </location>
</feature>
<dbReference type="STRING" id="574349.SAMN05443545_104282"/>
<reference evidence="2 3" key="1">
    <citation type="submission" date="2016-10" db="EMBL/GenBank/DDBJ databases">
        <authorList>
            <person name="de Groot N.N."/>
        </authorList>
    </citation>
    <scope>NUCLEOTIDE SEQUENCE [LARGE SCALE GENOMIC DNA]</scope>
    <source>
        <strain evidence="2 3">DSM 19219</strain>
    </source>
</reference>
<proteinExistence type="predicted"/>
<gene>
    <name evidence="2" type="ORF">SAMN05443545_104282</name>
</gene>